<sequence length="81" mass="8986">MISPTLISCSMMKTLQLTGLMPPAIGIDFAVYLSEQRRVKNKNICKTQGDNVEGPAIRHTAREWISEDISQAPETRISCGH</sequence>
<dbReference type="Proteomes" id="UP000038040">
    <property type="component" value="Unplaced"/>
</dbReference>
<evidence type="ECO:0000313" key="2">
    <source>
        <dbReference type="Proteomes" id="UP000038040"/>
    </source>
</evidence>
<evidence type="ECO:0000313" key="1">
    <source>
        <dbReference type="EMBL" id="VDN58854.1"/>
    </source>
</evidence>
<keyword evidence="3" id="KW-1185">Reference proteome</keyword>
<dbReference type="EMBL" id="UYYG01001173">
    <property type="protein sequence ID" value="VDN58854.1"/>
    <property type="molecule type" value="Genomic_DNA"/>
</dbReference>
<dbReference type="AlphaFoldDB" id="A0A0N4UCM8"/>
<reference evidence="4" key="1">
    <citation type="submission" date="2017-02" db="UniProtKB">
        <authorList>
            <consortium name="WormBaseParasite"/>
        </authorList>
    </citation>
    <scope>IDENTIFICATION</scope>
</reference>
<dbReference type="WBParaSite" id="DME_0000502801-mRNA-1">
    <property type="protein sequence ID" value="DME_0000502801-mRNA-1"/>
    <property type="gene ID" value="DME_0000502801"/>
</dbReference>
<evidence type="ECO:0000313" key="4">
    <source>
        <dbReference type="WBParaSite" id="DME_0000502801-mRNA-1"/>
    </source>
</evidence>
<reference evidence="1 3" key="2">
    <citation type="submission" date="2018-11" db="EMBL/GenBank/DDBJ databases">
        <authorList>
            <consortium name="Pathogen Informatics"/>
        </authorList>
    </citation>
    <scope>NUCLEOTIDE SEQUENCE [LARGE SCALE GENOMIC DNA]</scope>
</reference>
<protein>
    <submittedName>
        <fullName evidence="1 4">Uncharacterized protein</fullName>
    </submittedName>
</protein>
<evidence type="ECO:0000313" key="3">
    <source>
        <dbReference type="Proteomes" id="UP000274756"/>
    </source>
</evidence>
<proteinExistence type="predicted"/>
<accession>A0A0N4UCM8</accession>
<name>A0A0N4UCM8_DRAME</name>
<dbReference type="Proteomes" id="UP000274756">
    <property type="component" value="Unassembled WGS sequence"/>
</dbReference>
<organism evidence="2 4">
    <name type="scientific">Dracunculus medinensis</name>
    <name type="common">Guinea worm</name>
    <dbReference type="NCBI Taxonomy" id="318479"/>
    <lineage>
        <taxon>Eukaryota</taxon>
        <taxon>Metazoa</taxon>
        <taxon>Ecdysozoa</taxon>
        <taxon>Nematoda</taxon>
        <taxon>Chromadorea</taxon>
        <taxon>Rhabditida</taxon>
        <taxon>Spirurina</taxon>
        <taxon>Dracunculoidea</taxon>
        <taxon>Dracunculidae</taxon>
        <taxon>Dracunculus</taxon>
    </lineage>
</organism>
<gene>
    <name evidence="1" type="ORF">DME_LOCUS8827</name>
</gene>